<proteinExistence type="predicted"/>
<reference evidence="3" key="1">
    <citation type="submission" date="2020-07" db="EMBL/GenBank/DDBJ databases">
        <title>Huge and variable diversity of episymbiotic CPR bacteria and DPANN archaea in groundwater ecosystems.</title>
        <authorList>
            <person name="He C.Y."/>
            <person name="Keren R."/>
            <person name="Whittaker M."/>
            <person name="Farag I.F."/>
            <person name="Doudna J."/>
            <person name="Cate J.H.D."/>
            <person name="Banfield J.F."/>
        </authorList>
    </citation>
    <scope>NUCLEOTIDE SEQUENCE</scope>
    <source>
        <strain evidence="3">NC_groundwater_1664_Pr3_B-0.1um_52_9</strain>
    </source>
</reference>
<dbReference type="InterPro" id="IPR050272">
    <property type="entry name" value="Isochorismatase-like_hydrls"/>
</dbReference>
<dbReference type="GO" id="GO:0016787">
    <property type="term" value="F:hydrolase activity"/>
    <property type="evidence" value="ECO:0007669"/>
    <property type="project" value="UniProtKB-KW"/>
</dbReference>
<evidence type="ECO:0000313" key="4">
    <source>
        <dbReference type="Proteomes" id="UP000807825"/>
    </source>
</evidence>
<keyword evidence="1 3" id="KW-0378">Hydrolase</keyword>
<evidence type="ECO:0000256" key="1">
    <source>
        <dbReference type="ARBA" id="ARBA00022801"/>
    </source>
</evidence>
<dbReference type="PANTHER" id="PTHR43540">
    <property type="entry name" value="PEROXYUREIDOACRYLATE/UREIDOACRYLATE AMIDOHYDROLASE-RELATED"/>
    <property type="match status" value="1"/>
</dbReference>
<organism evidence="3 4">
    <name type="scientific">Desulfomonile tiedjei</name>
    <dbReference type="NCBI Taxonomy" id="2358"/>
    <lineage>
        <taxon>Bacteria</taxon>
        <taxon>Pseudomonadati</taxon>
        <taxon>Thermodesulfobacteriota</taxon>
        <taxon>Desulfomonilia</taxon>
        <taxon>Desulfomonilales</taxon>
        <taxon>Desulfomonilaceae</taxon>
        <taxon>Desulfomonile</taxon>
    </lineage>
</organism>
<dbReference type="CDD" id="cd01014">
    <property type="entry name" value="nicotinamidase_related"/>
    <property type="match status" value="1"/>
</dbReference>
<dbReference type="SUPFAM" id="SSF52499">
    <property type="entry name" value="Isochorismatase-like hydrolases"/>
    <property type="match status" value="1"/>
</dbReference>
<sequence length="183" mass="20090">MKPALLLIDIQNDYFPGGSMEVEGSTEASMRATELLAVFRKKNLPVIHVQHVSIRPGATFFLPGTRGIEIHENALPAEGETVIQKNYPNTFRNTPLLEHLRIKNIRHLVIIGMMTHMCVDATTRAAFDYGLQCTVVYDACATRALSFGDKLVSADQVHAAFLAALNGIYANVVSTQALMSSFV</sequence>
<name>A0A9D6V547_9BACT</name>
<dbReference type="EMBL" id="JACRDE010000586">
    <property type="protein sequence ID" value="MBI5252275.1"/>
    <property type="molecule type" value="Genomic_DNA"/>
</dbReference>
<comment type="caution">
    <text evidence="3">The sequence shown here is derived from an EMBL/GenBank/DDBJ whole genome shotgun (WGS) entry which is preliminary data.</text>
</comment>
<evidence type="ECO:0000313" key="3">
    <source>
        <dbReference type="EMBL" id="MBI5252275.1"/>
    </source>
</evidence>
<gene>
    <name evidence="3" type="ORF">HY912_22500</name>
</gene>
<feature type="domain" description="Isochorismatase-like" evidence="2">
    <location>
        <begin position="4"/>
        <end position="176"/>
    </location>
</feature>
<dbReference type="Gene3D" id="3.40.50.850">
    <property type="entry name" value="Isochorismatase-like"/>
    <property type="match status" value="1"/>
</dbReference>
<protein>
    <submittedName>
        <fullName evidence="3">Cysteine hydrolase</fullName>
    </submittedName>
</protein>
<dbReference type="PANTHER" id="PTHR43540:SF1">
    <property type="entry name" value="ISOCHORISMATASE HYDROLASE"/>
    <property type="match status" value="1"/>
</dbReference>
<accession>A0A9D6V547</accession>
<dbReference type="InterPro" id="IPR036380">
    <property type="entry name" value="Isochorismatase-like_sf"/>
</dbReference>
<evidence type="ECO:0000259" key="2">
    <source>
        <dbReference type="Pfam" id="PF00857"/>
    </source>
</evidence>
<dbReference type="InterPro" id="IPR000868">
    <property type="entry name" value="Isochorismatase-like_dom"/>
</dbReference>
<dbReference type="Pfam" id="PF00857">
    <property type="entry name" value="Isochorismatase"/>
    <property type="match status" value="1"/>
</dbReference>
<dbReference type="Proteomes" id="UP000807825">
    <property type="component" value="Unassembled WGS sequence"/>
</dbReference>
<dbReference type="AlphaFoldDB" id="A0A9D6V547"/>